<dbReference type="InterPro" id="IPR044053">
    <property type="entry name" value="AsaB-like"/>
</dbReference>
<evidence type="ECO:0000256" key="1">
    <source>
        <dbReference type="ARBA" id="ARBA00023604"/>
    </source>
</evidence>
<dbReference type="OrthoDB" id="412788at2759"/>
<dbReference type="GO" id="GO:0016491">
    <property type="term" value="F:oxidoreductase activity"/>
    <property type="evidence" value="ECO:0007669"/>
    <property type="project" value="InterPro"/>
</dbReference>
<dbReference type="PANTHER" id="PTHR34598">
    <property type="entry name" value="BLL6449 PROTEIN"/>
    <property type="match status" value="1"/>
</dbReference>
<name>A0A5M8PS60_9LECA</name>
<sequence length="233" mass="27706">MLYMIDQMHSNQMHSDREEFLLDRQARIYSKIAYLKRLELYETEKLCNLNFPVDNIPGARQTNVEYEYIDNITIVDIRGIEQHFHLDTHGFQVFHQPFEYSAAIFRDASETCRTYCWDMELYLQKLLVAEKVYIYDSQTRRYESALVRMNHLLQVHMSTPQSNASRLKLELNLSGEGYLFYPNKSQNWYYLSKMRPNEVFLMKQSDSRKERAFAVHAAVVDPSAPEEMPLVDY</sequence>
<accession>A0A5M8PS60</accession>
<comment type="similarity">
    <text evidence="1">Belongs to the asaB hydroxylase/desaturase family.</text>
</comment>
<gene>
    <name evidence="2" type="ORF">FRX48_04035</name>
</gene>
<dbReference type="EMBL" id="VXIT01000006">
    <property type="protein sequence ID" value="KAA6411885.1"/>
    <property type="molecule type" value="Genomic_DNA"/>
</dbReference>
<dbReference type="Proteomes" id="UP000324767">
    <property type="component" value="Unassembled WGS sequence"/>
</dbReference>
<evidence type="ECO:0000313" key="3">
    <source>
        <dbReference type="Proteomes" id="UP000324767"/>
    </source>
</evidence>
<evidence type="ECO:0000313" key="2">
    <source>
        <dbReference type="EMBL" id="KAA6411885.1"/>
    </source>
</evidence>
<dbReference type="AlphaFoldDB" id="A0A5M8PS60"/>
<organism evidence="2 3">
    <name type="scientific">Lasallia pustulata</name>
    <dbReference type="NCBI Taxonomy" id="136370"/>
    <lineage>
        <taxon>Eukaryota</taxon>
        <taxon>Fungi</taxon>
        <taxon>Dikarya</taxon>
        <taxon>Ascomycota</taxon>
        <taxon>Pezizomycotina</taxon>
        <taxon>Lecanoromycetes</taxon>
        <taxon>OSLEUM clade</taxon>
        <taxon>Umbilicariomycetidae</taxon>
        <taxon>Umbilicariales</taxon>
        <taxon>Umbilicariaceae</taxon>
        <taxon>Lasallia</taxon>
    </lineage>
</organism>
<reference evidence="2 3" key="1">
    <citation type="submission" date="2019-09" db="EMBL/GenBank/DDBJ databases">
        <title>The hologenome of the rock-dwelling lichen Lasallia pustulata.</title>
        <authorList>
            <person name="Greshake Tzovaras B."/>
            <person name="Segers F."/>
            <person name="Bicker A."/>
            <person name="Dal Grande F."/>
            <person name="Otte J."/>
            <person name="Hankeln T."/>
            <person name="Schmitt I."/>
            <person name="Ebersberger I."/>
        </authorList>
    </citation>
    <scope>NUCLEOTIDE SEQUENCE [LARGE SCALE GENOMIC DNA]</scope>
    <source>
        <strain evidence="2">A1-1</strain>
    </source>
</reference>
<proteinExistence type="inferred from homology"/>
<protein>
    <submittedName>
        <fullName evidence="2">Uncharacterized protein</fullName>
    </submittedName>
</protein>
<comment type="caution">
    <text evidence="2">The sequence shown here is derived from an EMBL/GenBank/DDBJ whole genome shotgun (WGS) entry which is preliminary data.</text>
</comment>
<dbReference type="PANTHER" id="PTHR34598:SF3">
    <property type="entry name" value="OXIDOREDUCTASE AN1597"/>
    <property type="match status" value="1"/>
</dbReference>